<comment type="caution">
    <text evidence="1">The sequence shown here is derived from an EMBL/GenBank/DDBJ whole genome shotgun (WGS) entry which is preliminary data.</text>
</comment>
<dbReference type="AlphaFoldDB" id="A0A951Q5W3"/>
<proteinExistence type="predicted"/>
<reference evidence="1" key="1">
    <citation type="submission" date="2021-05" db="EMBL/GenBank/DDBJ databases">
        <authorList>
            <person name="Pietrasiak N."/>
            <person name="Ward R."/>
            <person name="Stajich J.E."/>
            <person name="Kurbessoian T."/>
        </authorList>
    </citation>
    <scope>NUCLEOTIDE SEQUENCE</scope>
    <source>
        <strain evidence="1">JT2-VF2</strain>
    </source>
</reference>
<sequence>MSHPNLHILIDAAQLILEEIARHPDYQALDYQPDLTIVDAQTALSYLIHATTPLESFREATPATTV</sequence>
<name>A0A951Q5W3_9NOST</name>
<evidence type="ECO:0000313" key="1">
    <source>
        <dbReference type="EMBL" id="MBW4565348.1"/>
    </source>
</evidence>
<accession>A0A951Q5W3</accession>
<dbReference type="EMBL" id="JAHHHN010000035">
    <property type="protein sequence ID" value="MBW4565348.1"/>
    <property type="molecule type" value="Genomic_DNA"/>
</dbReference>
<evidence type="ECO:0000313" key="2">
    <source>
        <dbReference type="Proteomes" id="UP000715781"/>
    </source>
</evidence>
<dbReference type="Proteomes" id="UP000715781">
    <property type="component" value="Unassembled WGS sequence"/>
</dbReference>
<organism evidence="1 2">
    <name type="scientific">Mojavia pulchra JT2-VF2</name>
    <dbReference type="NCBI Taxonomy" id="287848"/>
    <lineage>
        <taxon>Bacteria</taxon>
        <taxon>Bacillati</taxon>
        <taxon>Cyanobacteriota</taxon>
        <taxon>Cyanophyceae</taxon>
        <taxon>Nostocales</taxon>
        <taxon>Nostocaceae</taxon>
    </lineage>
</organism>
<gene>
    <name evidence="1" type="ORF">KME32_30535</name>
</gene>
<reference evidence="1" key="2">
    <citation type="journal article" date="2022" name="Microbiol. Resour. Announc.">
        <title>Metagenome Sequencing to Explore Phylogenomics of Terrestrial Cyanobacteria.</title>
        <authorList>
            <person name="Ward R.D."/>
            <person name="Stajich J.E."/>
            <person name="Johansen J.R."/>
            <person name="Huntemann M."/>
            <person name="Clum A."/>
            <person name="Foster B."/>
            <person name="Foster B."/>
            <person name="Roux S."/>
            <person name="Palaniappan K."/>
            <person name="Varghese N."/>
            <person name="Mukherjee S."/>
            <person name="Reddy T.B.K."/>
            <person name="Daum C."/>
            <person name="Copeland A."/>
            <person name="Chen I.A."/>
            <person name="Ivanova N.N."/>
            <person name="Kyrpides N.C."/>
            <person name="Shapiro N."/>
            <person name="Eloe-Fadrosh E.A."/>
            <person name="Pietrasiak N."/>
        </authorList>
    </citation>
    <scope>NUCLEOTIDE SEQUENCE</scope>
    <source>
        <strain evidence="1">JT2-VF2</strain>
    </source>
</reference>
<protein>
    <submittedName>
        <fullName evidence="1">Uncharacterized protein</fullName>
    </submittedName>
</protein>